<dbReference type="Pfam" id="PF25362">
    <property type="entry name" value="bPH_11"/>
    <property type="match status" value="1"/>
</dbReference>
<evidence type="ECO:0000313" key="3">
    <source>
        <dbReference type="Proteomes" id="UP000298860"/>
    </source>
</evidence>
<gene>
    <name evidence="2" type="ORF">GTS_05040</name>
</gene>
<feature type="domain" description="PH" evidence="1">
    <location>
        <begin position="53"/>
        <end position="164"/>
    </location>
</feature>
<dbReference type="InterPro" id="IPR057446">
    <property type="entry name" value="PH_bac"/>
</dbReference>
<accession>A0A4D4IXE1</accession>
<proteinExistence type="predicted"/>
<dbReference type="RefSeq" id="WP_137812077.1">
    <property type="nucleotide sequence ID" value="NZ_BJFL01000002.1"/>
</dbReference>
<evidence type="ECO:0000259" key="1">
    <source>
        <dbReference type="Pfam" id="PF25362"/>
    </source>
</evidence>
<reference evidence="3" key="1">
    <citation type="submission" date="2019-04" db="EMBL/GenBank/DDBJ databases">
        <title>Draft genome sequence of Pseudonocardiaceae bacterium SL3-2-4.</title>
        <authorList>
            <person name="Ningsih F."/>
            <person name="Yokota A."/>
            <person name="Sakai Y."/>
            <person name="Nanatani K."/>
            <person name="Yabe S."/>
            <person name="Oetari A."/>
            <person name="Sjamsuridzal W."/>
        </authorList>
    </citation>
    <scope>NUCLEOTIDE SEQUENCE [LARGE SCALE GENOMIC DNA]</scope>
    <source>
        <strain evidence="3">SL3-2-4</strain>
    </source>
</reference>
<comment type="caution">
    <text evidence="2">The sequence shown here is derived from an EMBL/GenBank/DDBJ whole genome shotgun (WGS) entry which is preliminary data.</text>
</comment>
<dbReference type="OrthoDB" id="4774775at2"/>
<dbReference type="Proteomes" id="UP000298860">
    <property type="component" value="Unassembled WGS sequence"/>
</dbReference>
<sequence>MIRFLLVLVVVAFFVLCAAAMWWGWRNRARRQAAVLPPFPEAPAWWRDGKPDRTPLLPVATGVYVGTTTAGDWQDRIAVSDVGFRAAAELALFDAGLVVSRSGASPLWIPVEALREARTDRALAGKVMTADGLLVVRWRLGDHLLDTGFRGDDKDLYPRWVAELNRLAERHAPAERTQGGAEQ</sequence>
<keyword evidence="3" id="KW-1185">Reference proteome</keyword>
<dbReference type="AlphaFoldDB" id="A0A4D4IXE1"/>
<organism evidence="2 3">
    <name type="scientific">Gandjariella thermophila</name>
    <dbReference type="NCBI Taxonomy" id="1931992"/>
    <lineage>
        <taxon>Bacteria</taxon>
        <taxon>Bacillati</taxon>
        <taxon>Actinomycetota</taxon>
        <taxon>Actinomycetes</taxon>
        <taxon>Pseudonocardiales</taxon>
        <taxon>Pseudonocardiaceae</taxon>
        <taxon>Gandjariella</taxon>
    </lineage>
</organism>
<name>A0A4D4IXE1_9PSEU</name>
<evidence type="ECO:0000313" key="2">
    <source>
        <dbReference type="EMBL" id="GDY28871.1"/>
    </source>
</evidence>
<protein>
    <submittedName>
        <fullName evidence="2">Transporter</fullName>
    </submittedName>
</protein>
<dbReference type="EMBL" id="BJFL01000002">
    <property type="protein sequence ID" value="GDY28871.1"/>
    <property type="molecule type" value="Genomic_DNA"/>
</dbReference>